<proteinExistence type="predicted"/>
<dbReference type="Gene3D" id="3.90.79.10">
    <property type="entry name" value="Nucleoside Triphosphate Pyrophosphohydrolase"/>
    <property type="match status" value="1"/>
</dbReference>
<dbReference type="SUPFAM" id="SSF55811">
    <property type="entry name" value="Nudix"/>
    <property type="match status" value="1"/>
</dbReference>
<feature type="domain" description="Nudix hydrolase" evidence="1">
    <location>
        <begin position="28"/>
        <end position="159"/>
    </location>
</feature>
<dbReference type="EMBL" id="JBEGDG010000002">
    <property type="protein sequence ID" value="MEQ6353546.1"/>
    <property type="molecule type" value="Genomic_DNA"/>
</dbReference>
<dbReference type="Proteomes" id="UP001478862">
    <property type="component" value="Unassembled WGS sequence"/>
</dbReference>
<name>A0ABV1MM06_9BACI</name>
<evidence type="ECO:0000313" key="2">
    <source>
        <dbReference type="EMBL" id="MEQ6353546.1"/>
    </source>
</evidence>
<reference evidence="2 3" key="1">
    <citation type="submission" date="2024-06" db="EMBL/GenBank/DDBJ databases">
        <title>Lysinibacillus zambalefons sp. nov., a Novel Firmicute Isolated from the Poon Bato Zambales Hyperalkaline Spring.</title>
        <authorList>
            <person name="Aja J.A."/>
            <person name="Lazaro J.E.H."/>
            <person name="Llorin L.D."/>
            <person name="Lim K.R."/>
            <person name="Teodosio J."/>
            <person name="Dalisay D.S."/>
        </authorList>
    </citation>
    <scope>NUCLEOTIDE SEQUENCE [LARGE SCALE GENOMIC DNA]</scope>
    <source>
        <strain evidence="2 3">M3</strain>
    </source>
</reference>
<gene>
    <name evidence="2" type="ORF">ABNX05_02845</name>
</gene>
<accession>A0ABV1MM06</accession>
<organism evidence="2 3">
    <name type="scientific">Lysinibacillus zambalensis</name>
    <dbReference type="NCBI Taxonomy" id="3160866"/>
    <lineage>
        <taxon>Bacteria</taxon>
        <taxon>Bacillati</taxon>
        <taxon>Bacillota</taxon>
        <taxon>Bacilli</taxon>
        <taxon>Bacillales</taxon>
        <taxon>Bacillaceae</taxon>
        <taxon>Lysinibacillus</taxon>
    </lineage>
</organism>
<protein>
    <submittedName>
        <fullName evidence="2">NUDIX domain-containing protein</fullName>
    </submittedName>
</protein>
<dbReference type="InterPro" id="IPR000086">
    <property type="entry name" value="NUDIX_hydrolase_dom"/>
</dbReference>
<evidence type="ECO:0000259" key="1">
    <source>
        <dbReference type="PROSITE" id="PS51462"/>
    </source>
</evidence>
<sequence length="167" mass="19198">MNNQTYVDWGGHYLKLTWLPNKNIHDYSKVTSVHGVCFHNGYVLLVHVDGRGFNFPGGHIENGESPEEAFHREAFEEGYVKGPINYIGAIEVSHEENPLYKADGKYPLIGYQMFYCMEVQDCLPFLREHETISRIWVEPDEVPYVINDHEFANVVLQAALSSKPSYM</sequence>
<dbReference type="CDD" id="cd02883">
    <property type="entry name" value="NUDIX_Hydrolase"/>
    <property type="match status" value="1"/>
</dbReference>
<dbReference type="RefSeq" id="WP_349658328.1">
    <property type="nucleotide sequence ID" value="NZ_JBEGDG010000002.1"/>
</dbReference>
<dbReference type="InterPro" id="IPR015797">
    <property type="entry name" value="NUDIX_hydrolase-like_dom_sf"/>
</dbReference>
<comment type="caution">
    <text evidence="2">The sequence shown here is derived from an EMBL/GenBank/DDBJ whole genome shotgun (WGS) entry which is preliminary data.</text>
</comment>
<keyword evidence="3" id="KW-1185">Reference proteome</keyword>
<evidence type="ECO:0000313" key="3">
    <source>
        <dbReference type="Proteomes" id="UP001478862"/>
    </source>
</evidence>
<dbReference type="PROSITE" id="PS51462">
    <property type="entry name" value="NUDIX"/>
    <property type="match status" value="1"/>
</dbReference>
<dbReference type="Pfam" id="PF00293">
    <property type="entry name" value="NUDIX"/>
    <property type="match status" value="1"/>
</dbReference>